<sequence length="119" mass="14123">MGSSLKILRKYACLWPRNKKKIKLVIVNLQWTPKDSQATIKINGKCDLVMTELMKMLNISVMPYEKDNDYVYRNSIPLRSDEEHTCNRIRLEQLFQNEIDYEKINTTQPAWFGKGVRKR</sequence>
<dbReference type="Proteomes" id="UP000194236">
    <property type="component" value="Unassembled WGS sequence"/>
</dbReference>
<organism evidence="1 2">
    <name type="scientific">Euroglyphus maynei</name>
    <name type="common">Mayne's house dust mite</name>
    <dbReference type="NCBI Taxonomy" id="6958"/>
    <lineage>
        <taxon>Eukaryota</taxon>
        <taxon>Metazoa</taxon>
        <taxon>Ecdysozoa</taxon>
        <taxon>Arthropoda</taxon>
        <taxon>Chelicerata</taxon>
        <taxon>Arachnida</taxon>
        <taxon>Acari</taxon>
        <taxon>Acariformes</taxon>
        <taxon>Sarcoptiformes</taxon>
        <taxon>Astigmata</taxon>
        <taxon>Psoroptidia</taxon>
        <taxon>Analgoidea</taxon>
        <taxon>Pyroglyphidae</taxon>
        <taxon>Pyroglyphinae</taxon>
        <taxon>Euroglyphus</taxon>
    </lineage>
</organism>
<dbReference type="SUPFAM" id="SSF52467">
    <property type="entry name" value="DHS-like NAD/FAD-binding domain"/>
    <property type="match status" value="1"/>
</dbReference>
<proteinExistence type="predicted"/>
<dbReference type="Gene3D" id="3.40.50.1220">
    <property type="entry name" value="TPP-binding domain"/>
    <property type="match status" value="1"/>
</dbReference>
<gene>
    <name evidence="1" type="ORF">BLA29_005331</name>
</gene>
<keyword evidence="2" id="KW-1185">Reference proteome</keyword>
<evidence type="ECO:0000313" key="1">
    <source>
        <dbReference type="EMBL" id="OTF82982.1"/>
    </source>
</evidence>
<name>A0A1Y3BQB5_EURMA</name>
<dbReference type="InterPro" id="IPR029035">
    <property type="entry name" value="DHS-like_NAD/FAD-binding_dom"/>
</dbReference>
<dbReference type="EMBL" id="MUJZ01005817">
    <property type="protein sequence ID" value="OTF82982.1"/>
    <property type="molecule type" value="Genomic_DNA"/>
</dbReference>
<comment type="caution">
    <text evidence="1">The sequence shown here is derived from an EMBL/GenBank/DDBJ whole genome shotgun (WGS) entry which is preliminary data.</text>
</comment>
<dbReference type="OrthoDB" id="2919105at2759"/>
<protein>
    <submittedName>
        <fullName evidence="1">Chromatin regulatory protein sir2-like protein</fullName>
    </submittedName>
</protein>
<evidence type="ECO:0000313" key="2">
    <source>
        <dbReference type="Proteomes" id="UP000194236"/>
    </source>
</evidence>
<accession>A0A1Y3BQB5</accession>
<dbReference type="AlphaFoldDB" id="A0A1Y3BQB5"/>
<reference evidence="1 2" key="1">
    <citation type="submission" date="2017-03" db="EMBL/GenBank/DDBJ databases">
        <title>Genome Survey of Euroglyphus maynei.</title>
        <authorList>
            <person name="Arlian L.G."/>
            <person name="Morgan M.S."/>
            <person name="Rider S.D."/>
        </authorList>
    </citation>
    <scope>NUCLEOTIDE SEQUENCE [LARGE SCALE GENOMIC DNA]</scope>
    <source>
        <strain evidence="1">Arlian Lab</strain>
        <tissue evidence="1">Whole body</tissue>
    </source>
</reference>